<dbReference type="OrthoDB" id="2331083at2759"/>
<keyword evidence="3" id="KW-1185">Reference proteome</keyword>
<dbReference type="GO" id="GO:0005783">
    <property type="term" value="C:endoplasmic reticulum"/>
    <property type="evidence" value="ECO:0007669"/>
    <property type="project" value="TreeGrafter"/>
</dbReference>
<dbReference type="AlphaFoldDB" id="A0A6A6EPY5"/>
<dbReference type="GO" id="GO:0055085">
    <property type="term" value="P:transmembrane transport"/>
    <property type="evidence" value="ECO:0007669"/>
    <property type="project" value="InterPro"/>
</dbReference>
<keyword evidence="1" id="KW-0732">Signal</keyword>
<dbReference type="InterPro" id="IPR009486">
    <property type="entry name" value="Pur_nuclsid_perm"/>
</dbReference>
<protein>
    <submittedName>
        <fullName evidence="2">NUP-domain-containing protein</fullName>
    </submittedName>
</protein>
<dbReference type="EMBL" id="ML994613">
    <property type="protein sequence ID" value="KAF2193351.1"/>
    <property type="molecule type" value="Genomic_DNA"/>
</dbReference>
<dbReference type="PANTHER" id="PTHR38643">
    <property type="entry name" value="PURINE NUCLEOSIDE PERMEASE C285.05-RELATED"/>
    <property type="match status" value="1"/>
</dbReference>
<sequence>MPYSLFKVCLSTLTALSALFFSLLLTATAALDAKGQFIQEQQTNDKLKTNVFILSTFSPEADVRREIPDLDLFKQTIFIPGLSPLFPDVHCIANGNIRQLTTGKGEINAAITANSLLVPPRFDFIGPTFSSLQELDTRDIPENFTTGYIPQSSKSPGDHGLRRQARPFVDRAYLNDSDNAVVYQSHFTTRAQIYHAAASPPEVVECNVVTADTWFSGSKFGEAIDAYVKLVTNGTGAYCTAAQKDNTILGALLRGAMAKLVDFDRVIIIRTGSDSDRQYWGQAIIENLNIYVAGIKVVNVKPTNYIGDIFGTLGRTPDFGPVFGKRVFAPCTPLDFGSFIGDRSLKIVREMGITIEAF</sequence>
<evidence type="ECO:0000256" key="1">
    <source>
        <dbReference type="SAM" id="SignalP"/>
    </source>
</evidence>
<proteinExistence type="predicted"/>
<dbReference type="Proteomes" id="UP000800200">
    <property type="component" value="Unassembled WGS sequence"/>
</dbReference>
<evidence type="ECO:0000313" key="2">
    <source>
        <dbReference type="EMBL" id="KAF2193351.1"/>
    </source>
</evidence>
<organism evidence="2 3">
    <name type="scientific">Zopfia rhizophila CBS 207.26</name>
    <dbReference type="NCBI Taxonomy" id="1314779"/>
    <lineage>
        <taxon>Eukaryota</taxon>
        <taxon>Fungi</taxon>
        <taxon>Dikarya</taxon>
        <taxon>Ascomycota</taxon>
        <taxon>Pezizomycotina</taxon>
        <taxon>Dothideomycetes</taxon>
        <taxon>Dothideomycetes incertae sedis</taxon>
        <taxon>Zopfiaceae</taxon>
        <taxon>Zopfia</taxon>
    </lineage>
</organism>
<reference evidence="2" key="1">
    <citation type="journal article" date="2020" name="Stud. Mycol.">
        <title>101 Dothideomycetes genomes: a test case for predicting lifestyles and emergence of pathogens.</title>
        <authorList>
            <person name="Haridas S."/>
            <person name="Albert R."/>
            <person name="Binder M."/>
            <person name="Bloem J."/>
            <person name="Labutti K."/>
            <person name="Salamov A."/>
            <person name="Andreopoulos B."/>
            <person name="Baker S."/>
            <person name="Barry K."/>
            <person name="Bills G."/>
            <person name="Bluhm B."/>
            <person name="Cannon C."/>
            <person name="Castanera R."/>
            <person name="Culley D."/>
            <person name="Daum C."/>
            <person name="Ezra D."/>
            <person name="Gonzalez J."/>
            <person name="Henrissat B."/>
            <person name="Kuo A."/>
            <person name="Liang C."/>
            <person name="Lipzen A."/>
            <person name="Lutzoni F."/>
            <person name="Magnuson J."/>
            <person name="Mondo S."/>
            <person name="Nolan M."/>
            <person name="Ohm R."/>
            <person name="Pangilinan J."/>
            <person name="Park H.-J."/>
            <person name="Ramirez L."/>
            <person name="Alfaro M."/>
            <person name="Sun H."/>
            <person name="Tritt A."/>
            <person name="Yoshinaga Y."/>
            <person name="Zwiers L.-H."/>
            <person name="Turgeon B."/>
            <person name="Goodwin S."/>
            <person name="Spatafora J."/>
            <person name="Crous P."/>
            <person name="Grigoriev I."/>
        </authorList>
    </citation>
    <scope>NUCLEOTIDE SEQUENCE</scope>
    <source>
        <strain evidence="2">CBS 207.26</strain>
    </source>
</reference>
<name>A0A6A6EPY5_9PEZI</name>
<evidence type="ECO:0000313" key="3">
    <source>
        <dbReference type="Proteomes" id="UP000800200"/>
    </source>
</evidence>
<dbReference type="PANTHER" id="PTHR38643:SF1">
    <property type="entry name" value="PURINE NUCLEOSIDE PERMEASE C285.05-RELATED"/>
    <property type="match status" value="1"/>
</dbReference>
<feature type="chain" id="PRO_5025422350" evidence="1">
    <location>
        <begin position="31"/>
        <end position="358"/>
    </location>
</feature>
<feature type="signal peptide" evidence="1">
    <location>
        <begin position="1"/>
        <end position="30"/>
    </location>
</feature>
<gene>
    <name evidence="2" type="ORF">K469DRAFT_728634</name>
</gene>
<accession>A0A6A6EPY5</accession>
<dbReference type="Pfam" id="PF06516">
    <property type="entry name" value="NUP"/>
    <property type="match status" value="2"/>
</dbReference>